<feature type="domain" description="C2 NT-type" evidence="3">
    <location>
        <begin position="138"/>
        <end position="190"/>
    </location>
</feature>
<dbReference type="Proteomes" id="UP000436088">
    <property type="component" value="Unassembled WGS sequence"/>
</dbReference>
<dbReference type="InterPro" id="IPR019448">
    <property type="entry name" value="NT-C2"/>
</dbReference>
<evidence type="ECO:0000313" key="5">
    <source>
        <dbReference type="Proteomes" id="UP000436088"/>
    </source>
</evidence>
<dbReference type="AlphaFoldDB" id="A0A6A2WG08"/>
<dbReference type="PANTHER" id="PTHR34452:SF7">
    <property type="entry name" value="MYOSIN HEAVY CHAIN-RELATED PROTEIN"/>
    <property type="match status" value="1"/>
</dbReference>
<feature type="transmembrane region" description="Helical" evidence="2">
    <location>
        <begin position="7"/>
        <end position="29"/>
    </location>
</feature>
<feature type="transmembrane region" description="Helical" evidence="2">
    <location>
        <begin position="49"/>
        <end position="74"/>
    </location>
</feature>
<evidence type="ECO:0000256" key="1">
    <source>
        <dbReference type="SAM" id="MobiDB-lite"/>
    </source>
</evidence>
<evidence type="ECO:0000256" key="2">
    <source>
        <dbReference type="SAM" id="Phobius"/>
    </source>
</evidence>
<organism evidence="4 5">
    <name type="scientific">Hibiscus syriacus</name>
    <name type="common">Rose of Sharon</name>
    <dbReference type="NCBI Taxonomy" id="106335"/>
    <lineage>
        <taxon>Eukaryota</taxon>
        <taxon>Viridiplantae</taxon>
        <taxon>Streptophyta</taxon>
        <taxon>Embryophyta</taxon>
        <taxon>Tracheophyta</taxon>
        <taxon>Spermatophyta</taxon>
        <taxon>Magnoliopsida</taxon>
        <taxon>eudicotyledons</taxon>
        <taxon>Gunneridae</taxon>
        <taxon>Pentapetalae</taxon>
        <taxon>rosids</taxon>
        <taxon>malvids</taxon>
        <taxon>Malvales</taxon>
        <taxon>Malvaceae</taxon>
        <taxon>Malvoideae</taxon>
        <taxon>Hibiscus</taxon>
    </lineage>
</organism>
<keyword evidence="2" id="KW-1133">Transmembrane helix</keyword>
<name>A0A6A2WG08_HIBSY</name>
<dbReference type="Pfam" id="PF10358">
    <property type="entry name" value="NT-C2"/>
    <property type="match status" value="1"/>
</dbReference>
<reference evidence="4" key="1">
    <citation type="submission" date="2019-09" db="EMBL/GenBank/DDBJ databases">
        <title>Draft genome information of white flower Hibiscus syriacus.</title>
        <authorList>
            <person name="Kim Y.-M."/>
        </authorList>
    </citation>
    <scope>NUCLEOTIDE SEQUENCE [LARGE SCALE GENOMIC DNA]</scope>
    <source>
        <strain evidence="4">YM2019G1</strain>
    </source>
</reference>
<keyword evidence="2" id="KW-0472">Membrane</keyword>
<protein>
    <submittedName>
        <fullName evidence="4">Nuclear transcription factor Y subunit C-3</fullName>
    </submittedName>
</protein>
<feature type="region of interest" description="Disordered" evidence="1">
    <location>
        <begin position="204"/>
        <end position="340"/>
    </location>
</feature>
<keyword evidence="5" id="KW-1185">Reference proteome</keyword>
<feature type="transmembrane region" description="Helical" evidence="2">
    <location>
        <begin position="86"/>
        <end position="104"/>
    </location>
</feature>
<feature type="compositionally biased region" description="Polar residues" evidence="1">
    <location>
        <begin position="244"/>
        <end position="253"/>
    </location>
</feature>
<feature type="compositionally biased region" description="Polar residues" evidence="1">
    <location>
        <begin position="320"/>
        <end position="338"/>
    </location>
</feature>
<evidence type="ECO:0000259" key="3">
    <source>
        <dbReference type="Pfam" id="PF10358"/>
    </source>
</evidence>
<evidence type="ECO:0000313" key="4">
    <source>
        <dbReference type="EMBL" id="KAE8657328.1"/>
    </source>
</evidence>
<dbReference type="EMBL" id="VEPZ02001761">
    <property type="protein sequence ID" value="KAE8657328.1"/>
    <property type="molecule type" value="Genomic_DNA"/>
</dbReference>
<feature type="compositionally biased region" description="Low complexity" evidence="1">
    <location>
        <begin position="287"/>
        <end position="296"/>
    </location>
</feature>
<feature type="compositionally biased region" description="Basic and acidic residues" evidence="1">
    <location>
        <begin position="204"/>
        <end position="225"/>
    </location>
</feature>
<comment type="caution">
    <text evidence="4">The sequence shown here is derived from an EMBL/GenBank/DDBJ whole genome shotgun (WGS) entry which is preliminary data.</text>
</comment>
<keyword evidence="2" id="KW-0812">Transmembrane</keyword>
<accession>A0A6A2WG08</accession>
<sequence>MMLLCILVYWIWQSCFLGGFVSLLRWNWLCFDGFLEVLGEANVWRDSAAYLRMVSFYPCLGTGFCGISFVRIIARDTSVLQMAVEGSWLLVTLLNMQTLVISVVSGDGGKPTTKLEKATVLDDNCRWDKSFYESVKYGSGKGGLVGEASIDFSAYAEAIKTSTVSLPLKNSNSKAILNVSIQRLQENADKIELEVIEDASIKSQDRSLKAHLSNDDADESNKNDTVEDVPFSKTPHNVELHGNNRGSNGLDITSSSSDSSSGFDTPRELGNGMRNDSIHQDPPTYLSSKTNTSTTPKPTPVASTTIYDEWSAGSDHGMSTDGSNSSQNTFPGENSQHGSDNEIEKLKNELIALSRQVDVSDLEMQTLRKQIVMECKRGQDLSREVVALKEERDALKLE</sequence>
<dbReference type="PANTHER" id="PTHR34452">
    <property type="entry name" value="MYOSIN HEAVY CHAIN-RELATED PROTEIN"/>
    <property type="match status" value="1"/>
</dbReference>
<gene>
    <name evidence="4" type="ORF">F3Y22_tig00116996pilonHSYRG00472</name>
</gene>
<proteinExistence type="predicted"/>